<name>A0A2Z6QUZ3_9GLOM</name>
<evidence type="ECO:0008006" key="5">
    <source>
        <dbReference type="Google" id="ProtNLM"/>
    </source>
</evidence>
<gene>
    <name evidence="3" type="ORF">RCL2_000046800</name>
    <name evidence="2" type="ORF">RclHR1_00230021</name>
</gene>
<organism evidence="2 4">
    <name type="scientific">Rhizophagus clarus</name>
    <dbReference type="NCBI Taxonomy" id="94130"/>
    <lineage>
        <taxon>Eukaryota</taxon>
        <taxon>Fungi</taxon>
        <taxon>Fungi incertae sedis</taxon>
        <taxon>Mucoromycota</taxon>
        <taxon>Glomeromycotina</taxon>
        <taxon>Glomeromycetes</taxon>
        <taxon>Glomerales</taxon>
        <taxon>Glomeraceae</taxon>
        <taxon>Rhizophagus</taxon>
    </lineage>
</organism>
<comment type="caution">
    <text evidence="2">The sequence shown here is derived from an EMBL/GenBank/DDBJ whole genome shotgun (WGS) entry which is preliminary data.</text>
</comment>
<protein>
    <recommendedName>
        <fullName evidence="5">Transmembrane protein</fullName>
    </recommendedName>
</protein>
<dbReference type="Proteomes" id="UP000615446">
    <property type="component" value="Unassembled WGS sequence"/>
</dbReference>
<feature type="chain" id="PRO_5036060085" description="Transmembrane protein" evidence="1">
    <location>
        <begin position="20"/>
        <end position="268"/>
    </location>
</feature>
<proteinExistence type="predicted"/>
<evidence type="ECO:0000313" key="2">
    <source>
        <dbReference type="EMBL" id="GBB94143.1"/>
    </source>
</evidence>
<dbReference type="EMBL" id="BLAL01000004">
    <property type="protein sequence ID" value="GES72925.1"/>
    <property type="molecule type" value="Genomic_DNA"/>
</dbReference>
<keyword evidence="1" id="KW-0732">Signal</keyword>
<reference evidence="2 4" key="1">
    <citation type="submission" date="2017-11" db="EMBL/GenBank/DDBJ databases">
        <title>The genome of Rhizophagus clarus HR1 reveals common genetic basis of auxotrophy among arbuscular mycorrhizal fungi.</title>
        <authorList>
            <person name="Kobayashi Y."/>
        </authorList>
    </citation>
    <scope>NUCLEOTIDE SEQUENCE [LARGE SCALE GENOMIC DNA]</scope>
    <source>
        <strain evidence="2 4">HR1</strain>
    </source>
</reference>
<feature type="signal peptide" evidence="1">
    <location>
        <begin position="1"/>
        <end position="19"/>
    </location>
</feature>
<keyword evidence="4" id="KW-1185">Reference proteome</keyword>
<evidence type="ECO:0000256" key="1">
    <source>
        <dbReference type="SAM" id="SignalP"/>
    </source>
</evidence>
<sequence length="268" mass="29657">MKSFSFFVFLNLLILFVYAQNQAIPSTTSSTCEQYFTLNSTTSCTPCQQAIFKTQQLPTAKCNIIFILASNMLGPPTPNSLRDDIDKTCAAEATNGCNESDAKSAYTEVDKACDAEINLYLSVQGTDKENTPPYSNEVDIGSSASSIIFANYLAIPFIKSLCTKVGGEYCIVKSFEQTNSSDPLDLTQCDDCTKQSYDNLKSFQSSHPLDTPNLQRIMADSTTKEIQAFEQKCPNLAKSDAQKLTSQFYNYPRIILIGLIGFIYVTFM</sequence>
<accession>A0A2Z6QUZ3</accession>
<reference evidence="3" key="2">
    <citation type="submission" date="2019-10" db="EMBL/GenBank/DDBJ databases">
        <title>Conservation and host-specific expression of non-tandemly repeated heterogenous ribosome RNA gene in arbuscular mycorrhizal fungi.</title>
        <authorList>
            <person name="Maeda T."/>
            <person name="Kobayashi Y."/>
            <person name="Nakagawa T."/>
            <person name="Ezawa T."/>
            <person name="Yamaguchi K."/>
            <person name="Bino T."/>
            <person name="Nishimoto Y."/>
            <person name="Shigenobu S."/>
            <person name="Kawaguchi M."/>
        </authorList>
    </citation>
    <scope>NUCLEOTIDE SEQUENCE</scope>
    <source>
        <strain evidence="3">HR1</strain>
    </source>
</reference>
<dbReference type="EMBL" id="BEXD01001446">
    <property type="protein sequence ID" value="GBB94143.1"/>
    <property type="molecule type" value="Genomic_DNA"/>
</dbReference>
<evidence type="ECO:0000313" key="3">
    <source>
        <dbReference type="EMBL" id="GES72925.1"/>
    </source>
</evidence>
<dbReference type="Proteomes" id="UP000247702">
    <property type="component" value="Unassembled WGS sequence"/>
</dbReference>
<evidence type="ECO:0000313" key="4">
    <source>
        <dbReference type="Proteomes" id="UP000247702"/>
    </source>
</evidence>
<dbReference type="AlphaFoldDB" id="A0A2Z6QUZ3"/>